<name>A0A174T0I9_9FIRM</name>
<dbReference type="InterPro" id="IPR008593">
    <property type="entry name" value="Dam_MeTrfase"/>
</dbReference>
<evidence type="ECO:0000313" key="2">
    <source>
        <dbReference type="Proteomes" id="UP000095765"/>
    </source>
</evidence>
<keyword evidence="1" id="KW-0489">Methyltransferase</keyword>
<dbReference type="InterPro" id="IPR036390">
    <property type="entry name" value="WH_DNA-bd_sf"/>
</dbReference>
<accession>A0A174T0I9</accession>
<gene>
    <name evidence="1" type="ORF">ERS852551_02844</name>
</gene>
<sequence length="232" mass="25261">MAKAVAAADCTPQAFFEELDREFHFTLDAAATEKSAKCAKYYTPETDGLSASWAGETVFCHPPADDVETWARKCYEESQQPGTAVVLLTAAKTETSYFHDYILGKSELRFLKGRLILVDEDGNKGGRPATGSLLAVYRGTAQQPEAPVKERPKGGNKELVLGLIRGQDMTANEITERLQATGYDIDRGTVSPCLTKLLADRLVENIGKRPCKVTGKNAIAWRAAIEGGAHHE</sequence>
<reference evidence="1 2" key="1">
    <citation type="submission" date="2015-09" db="EMBL/GenBank/DDBJ databases">
        <authorList>
            <consortium name="Pathogen Informatics"/>
        </authorList>
    </citation>
    <scope>NUCLEOTIDE SEQUENCE [LARGE SCALE GENOMIC DNA]</scope>
    <source>
        <strain evidence="1 2">2789STDY5834939</strain>
    </source>
</reference>
<dbReference type="RefSeq" id="WP_006876208.1">
    <property type="nucleotide sequence ID" value="NZ_CP102255.1"/>
</dbReference>
<evidence type="ECO:0000313" key="1">
    <source>
        <dbReference type="EMBL" id="CUQ03574.1"/>
    </source>
</evidence>
<dbReference type="Pfam" id="PF05869">
    <property type="entry name" value="Dam"/>
    <property type="match status" value="1"/>
</dbReference>
<protein>
    <submittedName>
        <fullName evidence="1">Phage N-6-adenine-methyltransferase</fullName>
    </submittedName>
</protein>
<dbReference type="GO" id="GO:0003677">
    <property type="term" value="F:DNA binding"/>
    <property type="evidence" value="ECO:0007669"/>
    <property type="project" value="InterPro"/>
</dbReference>
<dbReference type="OrthoDB" id="189843at2"/>
<dbReference type="GO" id="GO:0032259">
    <property type="term" value="P:methylation"/>
    <property type="evidence" value="ECO:0007669"/>
    <property type="project" value="UniProtKB-KW"/>
</dbReference>
<dbReference type="AlphaFoldDB" id="A0A174T0I9"/>
<dbReference type="Proteomes" id="UP000095765">
    <property type="component" value="Unassembled WGS sequence"/>
</dbReference>
<dbReference type="GO" id="GO:0009007">
    <property type="term" value="F:site-specific DNA-methyltransferase (adenine-specific) activity"/>
    <property type="evidence" value="ECO:0007669"/>
    <property type="project" value="InterPro"/>
</dbReference>
<dbReference type="EMBL" id="CZBE01000022">
    <property type="protein sequence ID" value="CUQ03574.1"/>
    <property type="molecule type" value="Genomic_DNA"/>
</dbReference>
<dbReference type="SUPFAM" id="SSF46785">
    <property type="entry name" value="Winged helix' DNA-binding domain"/>
    <property type="match status" value="1"/>
</dbReference>
<proteinExistence type="predicted"/>
<keyword evidence="1" id="KW-0808">Transferase</keyword>
<organism evidence="1 2">
    <name type="scientific">Anaerotruncus colihominis</name>
    <dbReference type="NCBI Taxonomy" id="169435"/>
    <lineage>
        <taxon>Bacteria</taxon>
        <taxon>Bacillati</taxon>
        <taxon>Bacillota</taxon>
        <taxon>Clostridia</taxon>
        <taxon>Eubacteriales</taxon>
        <taxon>Oscillospiraceae</taxon>
        <taxon>Anaerotruncus</taxon>
    </lineage>
</organism>
<dbReference type="GO" id="GO:0009307">
    <property type="term" value="P:DNA restriction-modification system"/>
    <property type="evidence" value="ECO:0007669"/>
    <property type="project" value="InterPro"/>
</dbReference>